<dbReference type="InterPro" id="IPR039650">
    <property type="entry name" value="HdrA-like"/>
</dbReference>
<dbReference type="GO" id="GO:0051539">
    <property type="term" value="F:4 iron, 4 sulfur cluster binding"/>
    <property type="evidence" value="ECO:0007669"/>
    <property type="project" value="UniProtKB-KW"/>
</dbReference>
<keyword evidence="7" id="KW-1185">Reference proteome</keyword>
<dbReference type="PANTHER" id="PTHR43498:SF1">
    <property type="entry name" value="COB--COM HETERODISULFIDE REDUCTASE IRON-SULFUR SUBUNIT A"/>
    <property type="match status" value="1"/>
</dbReference>
<keyword evidence="1" id="KW-0004">4Fe-4S</keyword>
<dbReference type="GO" id="GO:0016491">
    <property type="term" value="F:oxidoreductase activity"/>
    <property type="evidence" value="ECO:0007669"/>
    <property type="project" value="UniProtKB-KW"/>
</dbReference>
<dbReference type="AlphaFoldDB" id="A0LSD2"/>
<dbReference type="PRINTS" id="PR00469">
    <property type="entry name" value="PNDRDTASEII"/>
</dbReference>
<evidence type="ECO:0000256" key="4">
    <source>
        <dbReference type="ARBA" id="ARBA00023004"/>
    </source>
</evidence>
<dbReference type="Pfam" id="PF12831">
    <property type="entry name" value="FAD_oxidored"/>
    <property type="match status" value="1"/>
</dbReference>
<evidence type="ECO:0000313" key="7">
    <source>
        <dbReference type="Proteomes" id="UP000008221"/>
    </source>
</evidence>
<dbReference type="HOGENOM" id="CLU_045820_0_0_11"/>
<dbReference type="STRING" id="351607.Acel_0569"/>
<reference evidence="6 7" key="1">
    <citation type="journal article" date="2009" name="Genome Res.">
        <title>Complete genome of the cellulolytic thermophile Acidothermus cellulolyticus 11B provides insights into its ecophysiological and evolutionary adaptations.</title>
        <authorList>
            <person name="Barabote R.D."/>
            <person name="Xie G."/>
            <person name="Leu D.H."/>
            <person name="Normand P."/>
            <person name="Necsulea A."/>
            <person name="Daubin V."/>
            <person name="Medigue C."/>
            <person name="Adney W.S."/>
            <person name="Xu X.C."/>
            <person name="Lapidus A."/>
            <person name="Parales R.E."/>
            <person name="Detter C."/>
            <person name="Pujic P."/>
            <person name="Bruce D."/>
            <person name="Lavire C."/>
            <person name="Challacombe J.F."/>
            <person name="Brettin T.S."/>
            <person name="Berry A.M."/>
        </authorList>
    </citation>
    <scope>NUCLEOTIDE SEQUENCE [LARGE SCALE GENOMIC DNA]</scope>
    <source>
        <strain evidence="7">ATCC 43068 / DSM 8971 / 11B</strain>
    </source>
</reference>
<keyword evidence="5" id="KW-0411">Iron-sulfur</keyword>
<dbReference type="Proteomes" id="UP000008221">
    <property type="component" value="Chromosome"/>
</dbReference>
<dbReference type="EMBL" id="CP000481">
    <property type="protein sequence ID" value="ABK52342.1"/>
    <property type="molecule type" value="Genomic_DNA"/>
</dbReference>
<proteinExistence type="predicted"/>
<dbReference type="InterPro" id="IPR036188">
    <property type="entry name" value="FAD/NAD-bd_sf"/>
</dbReference>
<sequence length="445" mass="48133">MSRRPIDLGEFDVVVVGSGSAGSAAAIAAARQGARTLVVEKLPFLGGVSTAVLDTFYGFYTPGEVAHKVVGGIADEVVAELRRLGTVVERPNTYGAGTGITYLPDHLKIVWERLVTAAGARVLLHAMVQDVAVDKGRVHSIVVATKAGLGIVRCRVAIDASGDADVCHFAGFSYELAGRDSPAQSLTTTFRLANVDVDLRRTVSRDELHRLMREAANSGLYHLPRRDGSDHITPIPGVTATVMTRVPGAAVRGEVTVNATDPWYLTEVEIEGRRQVLEYARFLRDKIPGYANSHLVAMSTQIGLRETRRIRGEYVLTADDVLQARQFDDQVALSGAPIEDHRSDDTTRWQYLPEGRVVGIPLRALLPRDGENVLVVGRCFSATHDAHAAVRSMAQCMAMGQAAGTLAGLATTNSRDIRDVHFNVLRDRLRDDGAILLLDEGAPCR</sequence>
<dbReference type="eggNOG" id="COG1053">
    <property type="taxonomic scope" value="Bacteria"/>
</dbReference>
<dbReference type="Gene3D" id="3.50.50.60">
    <property type="entry name" value="FAD/NAD(P)-binding domain"/>
    <property type="match status" value="1"/>
</dbReference>
<keyword evidence="2" id="KW-0479">Metal-binding</keyword>
<organism evidence="6 7">
    <name type="scientific">Acidothermus cellulolyticus (strain ATCC 43068 / DSM 8971 / 11B)</name>
    <dbReference type="NCBI Taxonomy" id="351607"/>
    <lineage>
        <taxon>Bacteria</taxon>
        <taxon>Bacillati</taxon>
        <taxon>Actinomycetota</taxon>
        <taxon>Actinomycetes</taxon>
        <taxon>Acidothermales</taxon>
        <taxon>Acidothermaceae</taxon>
        <taxon>Acidothermus</taxon>
    </lineage>
</organism>
<dbReference type="SUPFAM" id="SSF51905">
    <property type="entry name" value="FAD/NAD(P)-binding domain"/>
    <property type="match status" value="1"/>
</dbReference>
<evidence type="ECO:0000256" key="5">
    <source>
        <dbReference type="ARBA" id="ARBA00023014"/>
    </source>
</evidence>
<dbReference type="OrthoDB" id="287984at2"/>
<gene>
    <name evidence="6" type="ordered locus">Acel_0569</name>
</gene>
<accession>A0LSD2</accession>
<dbReference type="PANTHER" id="PTHR43498">
    <property type="entry name" value="FERREDOXIN:COB-COM HETERODISULFIDE REDUCTASE SUBUNIT A"/>
    <property type="match status" value="1"/>
</dbReference>
<keyword evidence="3" id="KW-0560">Oxidoreductase</keyword>
<evidence type="ECO:0000313" key="6">
    <source>
        <dbReference type="EMBL" id="ABK52342.1"/>
    </source>
</evidence>
<dbReference type="RefSeq" id="WP_011719405.1">
    <property type="nucleotide sequence ID" value="NC_008578.1"/>
</dbReference>
<dbReference type="KEGG" id="ace:Acel_0569"/>
<dbReference type="InParanoid" id="A0LSD2"/>
<keyword evidence="4" id="KW-0408">Iron</keyword>
<dbReference type="PRINTS" id="PR00368">
    <property type="entry name" value="FADPNR"/>
</dbReference>
<protein>
    <submittedName>
        <fullName evidence="6">Fumarate reductase/succinate dehydrogenase flavoprotein</fullName>
    </submittedName>
</protein>
<evidence type="ECO:0000256" key="2">
    <source>
        <dbReference type="ARBA" id="ARBA00022723"/>
    </source>
</evidence>
<evidence type="ECO:0000256" key="3">
    <source>
        <dbReference type="ARBA" id="ARBA00023002"/>
    </source>
</evidence>
<evidence type="ECO:0000256" key="1">
    <source>
        <dbReference type="ARBA" id="ARBA00022485"/>
    </source>
</evidence>
<dbReference type="GO" id="GO:0046872">
    <property type="term" value="F:metal ion binding"/>
    <property type="evidence" value="ECO:0007669"/>
    <property type="project" value="UniProtKB-KW"/>
</dbReference>
<name>A0LSD2_ACIC1</name>